<dbReference type="AlphaFoldDB" id="A0A9P7A1P3"/>
<evidence type="ECO:0000313" key="3">
    <source>
        <dbReference type="Proteomes" id="UP000714275"/>
    </source>
</evidence>
<feature type="region of interest" description="Disordered" evidence="1">
    <location>
        <begin position="290"/>
        <end position="310"/>
    </location>
</feature>
<reference evidence="2" key="1">
    <citation type="journal article" date="2020" name="New Phytol.">
        <title>Comparative genomics reveals dynamic genome evolution in host specialist ectomycorrhizal fungi.</title>
        <authorList>
            <person name="Lofgren L.A."/>
            <person name="Nguyen N.H."/>
            <person name="Vilgalys R."/>
            <person name="Ruytinx J."/>
            <person name="Liao H.L."/>
            <person name="Branco S."/>
            <person name="Kuo A."/>
            <person name="LaButti K."/>
            <person name="Lipzen A."/>
            <person name="Andreopoulos W."/>
            <person name="Pangilinan J."/>
            <person name="Riley R."/>
            <person name="Hundley H."/>
            <person name="Na H."/>
            <person name="Barry K."/>
            <person name="Grigoriev I.V."/>
            <person name="Stajich J.E."/>
            <person name="Kennedy P.G."/>
        </authorList>
    </citation>
    <scope>NUCLEOTIDE SEQUENCE</scope>
    <source>
        <strain evidence="2">DOB743</strain>
    </source>
</reference>
<feature type="compositionally biased region" description="Basic and acidic residues" evidence="1">
    <location>
        <begin position="294"/>
        <end position="310"/>
    </location>
</feature>
<evidence type="ECO:0000256" key="1">
    <source>
        <dbReference type="SAM" id="MobiDB-lite"/>
    </source>
</evidence>
<evidence type="ECO:0000313" key="2">
    <source>
        <dbReference type="EMBL" id="KAG1780727.1"/>
    </source>
</evidence>
<sequence length="310" mass="35229">MDISVNKRYGVCIEHSPACSDKLYSPVSPAIGDKTATCKNGNVIVKRPKLKELNEPMYPLPPPFRQTPSPVVAPQSYLQRLILEHWEAEVKGCEHAKKLQLLELVPGPAVTLLQANLRRLIIERWEAEVRRCEEAKRAQLLELVLAAHGQKTVHEKRWFKPLLNRLRKRWFSLSNCEMTMACLPNIIMPVWTHKSAAPLKKNGKEQLRNDYGLSAKHYHAGNIIMPCGAVTVTRAENRPRKKVVQAIAGFVKSQHATHTGIVYGFSKLECEELAEQLRNDYGLSAKHYHASMDSQERSTTQEEWQRATAK</sequence>
<gene>
    <name evidence="2" type="ORF">EV702DRAFT_1042952</name>
</gene>
<keyword evidence="3" id="KW-1185">Reference proteome</keyword>
<dbReference type="Gene3D" id="3.40.50.300">
    <property type="entry name" value="P-loop containing nucleotide triphosphate hydrolases"/>
    <property type="match status" value="1"/>
</dbReference>
<comment type="caution">
    <text evidence="2">The sequence shown here is derived from an EMBL/GenBank/DDBJ whole genome shotgun (WGS) entry which is preliminary data.</text>
</comment>
<dbReference type="Proteomes" id="UP000714275">
    <property type="component" value="Unassembled WGS sequence"/>
</dbReference>
<dbReference type="InterPro" id="IPR027417">
    <property type="entry name" value="P-loop_NTPase"/>
</dbReference>
<protein>
    <submittedName>
        <fullName evidence="2">Uncharacterized protein</fullName>
    </submittedName>
</protein>
<organism evidence="2 3">
    <name type="scientific">Suillus placidus</name>
    <dbReference type="NCBI Taxonomy" id="48579"/>
    <lineage>
        <taxon>Eukaryota</taxon>
        <taxon>Fungi</taxon>
        <taxon>Dikarya</taxon>
        <taxon>Basidiomycota</taxon>
        <taxon>Agaricomycotina</taxon>
        <taxon>Agaricomycetes</taxon>
        <taxon>Agaricomycetidae</taxon>
        <taxon>Boletales</taxon>
        <taxon>Suillineae</taxon>
        <taxon>Suillaceae</taxon>
        <taxon>Suillus</taxon>
    </lineage>
</organism>
<dbReference type="OrthoDB" id="2636851at2759"/>
<name>A0A9P7A1P3_9AGAM</name>
<dbReference type="SUPFAM" id="SSF52540">
    <property type="entry name" value="P-loop containing nucleoside triphosphate hydrolases"/>
    <property type="match status" value="1"/>
</dbReference>
<dbReference type="EMBL" id="JABBWD010000008">
    <property type="protein sequence ID" value="KAG1780727.1"/>
    <property type="molecule type" value="Genomic_DNA"/>
</dbReference>
<accession>A0A9P7A1P3</accession>
<proteinExistence type="predicted"/>